<evidence type="ECO:0000313" key="2">
    <source>
        <dbReference type="Proteomes" id="UP000422736"/>
    </source>
</evidence>
<protein>
    <submittedName>
        <fullName evidence="1">Protein YIL024C</fullName>
    </submittedName>
</protein>
<reference evidence="1 2" key="2">
    <citation type="submission" date="2019-11" db="EMBL/GenBank/DDBJ databases">
        <authorList>
            <person name="Lu H."/>
        </authorList>
    </citation>
    <scope>NUCLEOTIDE SEQUENCE [LARGE SCALE GENOMIC DNA]</scope>
    <source>
        <strain evidence="1 2">FIM1</strain>
    </source>
</reference>
<proteinExistence type="predicted"/>
<dbReference type="CDD" id="cd02859">
    <property type="entry name" value="E_set_AMPKbeta_like_N"/>
    <property type="match status" value="1"/>
</dbReference>
<reference evidence="1 2" key="1">
    <citation type="submission" date="2016-03" db="EMBL/GenBank/DDBJ databases">
        <title>How can Kluyveromyces marxianus grow so fast - potential evolutionary course in Saccharomyces Complex revealed by comparative genomics.</title>
        <authorList>
            <person name="Mo W."/>
            <person name="Lu W."/>
            <person name="Yang X."/>
            <person name="Qi J."/>
            <person name="Lv H."/>
        </authorList>
    </citation>
    <scope>NUCLEOTIDE SEQUENCE [LARGE SCALE GENOMIC DNA]</scope>
    <source>
        <strain evidence="1 2">FIM1</strain>
    </source>
</reference>
<sequence>MVEDCQKLCVTIDPALCGFTRDDHVIITGNFDNWNPGQYVLEFDADTGCFKVQLPYDGVSETIVCKFVVNNNEWQTLDCFDKHVDNMGHENNIIHCKAWLQPRGANASAGADADADADADIVMEDVELDLHPLSNSVSPSDLPIEQLDLAATISNSDDHDYIHITSRGELSSSEDVELDLRTATGAIDDILNHENGQQGQSAQSAKSSNNTDYQFSHNPIHGLVAKLRHATTYWKR</sequence>
<dbReference type="SUPFAM" id="SSF81296">
    <property type="entry name" value="E set domains"/>
    <property type="match status" value="1"/>
</dbReference>
<dbReference type="Proteomes" id="UP000422736">
    <property type="component" value="Chromosome 4"/>
</dbReference>
<gene>
    <name evidence="1" type="ORF">FIM1_2809</name>
</gene>
<keyword evidence="2" id="KW-1185">Reference proteome</keyword>
<organism evidence="1 2">
    <name type="scientific">Kluyveromyces marxianus</name>
    <name type="common">Yeast</name>
    <name type="synonym">Candida kefyr</name>
    <dbReference type="NCBI Taxonomy" id="4911"/>
    <lineage>
        <taxon>Eukaryota</taxon>
        <taxon>Fungi</taxon>
        <taxon>Dikarya</taxon>
        <taxon>Ascomycota</taxon>
        <taxon>Saccharomycotina</taxon>
        <taxon>Saccharomycetes</taxon>
        <taxon>Saccharomycetales</taxon>
        <taxon>Saccharomycetaceae</taxon>
        <taxon>Kluyveromyces</taxon>
    </lineage>
</organism>
<dbReference type="EMBL" id="CP015057">
    <property type="protein sequence ID" value="QGN16108.1"/>
    <property type="molecule type" value="Genomic_DNA"/>
</dbReference>
<dbReference type="Gene3D" id="2.60.40.10">
    <property type="entry name" value="Immunoglobulins"/>
    <property type="match status" value="1"/>
</dbReference>
<dbReference type="InterPro" id="IPR014756">
    <property type="entry name" value="Ig_E-set"/>
</dbReference>
<accession>A0ABX6EYE6</accession>
<name>A0ABX6EYE6_KLUMA</name>
<dbReference type="InterPro" id="IPR013783">
    <property type="entry name" value="Ig-like_fold"/>
</dbReference>
<evidence type="ECO:0000313" key="1">
    <source>
        <dbReference type="EMBL" id="QGN16108.1"/>
    </source>
</evidence>